<comment type="similarity">
    <text evidence="3">Belongs to the peptidase M28 family. M28A subfamily.</text>
</comment>
<evidence type="ECO:0000256" key="9">
    <source>
        <dbReference type="ARBA" id="ARBA00022833"/>
    </source>
</evidence>
<dbReference type="Gene3D" id="3.50.30.30">
    <property type="match status" value="1"/>
</dbReference>
<keyword evidence="5 10" id="KW-0645">Protease</keyword>
<keyword evidence="7 10" id="KW-0732">Signal</keyword>
<evidence type="ECO:0000256" key="5">
    <source>
        <dbReference type="ARBA" id="ARBA00022670"/>
    </source>
</evidence>
<evidence type="ECO:0000256" key="10">
    <source>
        <dbReference type="RuleBase" id="RU361240"/>
    </source>
</evidence>
<evidence type="ECO:0000256" key="4">
    <source>
        <dbReference type="ARBA" id="ARBA00022438"/>
    </source>
</evidence>
<dbReference type="PANTHER" id="PTHR12147:SF26">
    <property type="entry name" value="PEPTIDASE M28 DOMAIN-CONTAINING PROTEIN"/>
    <property type="match status" value="1"/>
</dbReference>
<dbReference type="Proteomes" id="UP001448207">
    <property type="component" value="Unassembled WGS sequence"/>
</dbReference>
<keyword evidence="14" id="KW-1185">Reference proteome</keyword>
<proteinExistence type="inferred from homology"/>
<feature type="domain" description="Peptidase M28" evidence="12">
    <location>
        <begin position="255"/>
        <end position="473"/>
    </location>
</feature>
<evidence type="ECO:0000256" key="3">
    <source>
        <dbReference type="ARBA" id="ARBA00005957"/>
    </source>
</evidence>
<gene>
    <name evidence="13" type="ORF">J3Q64DRAFT_1703549</name>
</gene>
<dbReference type="InterPro" id="IPR046450">
    <property type="entry name" value="PA_dom_sf"/>
</dbReference>
<keyword evidence="4" id="KW-0031">Aminopeptidase</keyword>
<feature type="chain" id="PRO_5044950092" description="Peptide hydrolase" evidence="10">
    <location>
        <begin position="20"/>
        <end position="519"/>
    </location>
</feature>
<dbReference type="InterPro" id="IPR041756">
    <property type="entry name" value="M28_SGAP-like"/>
</dbReference>
<dbReference type="InterPro" id="IPR045175">
    <property type="entry name" value="M28_fam"/>
</dbReference>
<keyword evidence="9 10" id="KW-0862">Zinc</keyword>
<dbReference type="Gene3D" id="3.40.630.10">
    <property type="entry name" value="Zn peptidases"/>
    <property type="match status" value="1"/>
</dbReference>
<evidence type="ECO:0000256" key="1">
    <source>
        <dbReference type="ARBA" id="ARBA00001947"/>
    </source>
</evidence>
<dbReference type="EC" id="3.4.-.-" evidence="10"/>
<evidence type="ECO:0000259" key="11">
    <source>
        <dbReference type="Pfam" id="PF02225"/>
    </source>
</evidence>
<accession>A0ABR3AKU0</accession>
<dbReference type="Pfam" id="PF04389">
    <property type="entry name" value="Peptidase_M28"/>
    <property type="match status" value="1"/>
</dbReference>
<dbReference type="InterPro" id="IPR003137">
    <property type="entry name" value="PA_domain"/>
</dbReference>
<evidence type="ECO:0000313" key="14">
    <source>
        <dbReference type="Proteomes" id="UP001448207"/>
    </source>
</evidence>
<comment type="cofactor">
    <cofactor evidence="1">
        <name>Zn(2+)</name>
        <dbReference type="ChEBI" id="CHEBI:29105"/>
    </cofactor>
</comment>
<dbReference type="SUPFAM" id="SSF52025">
    <property type="entry name" value="PA domain"/>
    <property type="match status" value="1"/>
</dbReference>
<protein>
    <recommendedName>
        <fullName evidence="10">Peptide hydrolase</fullName>
        <ecNumber evidence="10">3.4.-.-</ecNumber>
    </recommendedName>
</protein>
<dbReference type="CDD" id="cd03876">
    <property type="entry name" value="M28_SGAP_like"/>
    <property type="match status" value="1"/>
</dbReference>
<dbReference type="InterPro" id="IPR007484">
    <property type="entry name" value="Peptidase_M28"/>
</dbReference>
<name>A0ABR3AKU0_PHYBL</name>
<evidence type="ECO:0000313" key="13">
    <source>
        <dbReference type="EMBL" id="KAL0076199.1"/>
    </source>
</evidence>
<reference evidence="13 14" key="1">
    <citation type="submission" date="2024-04" db="EMBL/GenBank/DDBJ databases">
        <title>Symmetric and asymmetric DNA N6-adenine methylation regulates different biological responses in Mucorales.</title>
        <authorList>
            <consortium name="Lawrence Berkeley National Laboratory"/>
            <person name="Lax C."/>
            <person name="Mondo S.J."/>
            <person name="Osorio-Concepcion M."/>
            <person name="Muszewska A."/>
            <person name="Corrochano-Luque M."/>
            <person name="Gutierrez G."/>
            <person name="Riley R."/>
            <person name="Lipzen A."/>
            <person name="Guo J."/>
            <person name="Hundley H."/>
            <person name="Amirebrahimi M."/>
            <person name="Ng V."/>
            <person name="Lorenzo-Gutierrez D."/>
            <person name="Binder U."/>
            <person name="Yang J."/>
            <person name="Song Y."/>
            <person name="Canovas D."/>
            <person name="Navarro E."/>
            <person name="Freitag M."/>
            <person name="Gabaldon T."/>
            <person name="Grigoriev I.V."/>
            <person name="Corrochano L.M."/>
            <person name="Nicolas F.E."/>
            <person name="Garre V."/>
        </authorList>
    </citation>
    <scope>NUCLEOTIDE SEQUENCE [LARGE SCALE GENOMIC DNA]</scope>
    <source>
        <strain evidence="13 14">L51</strain>
    </source>
</reference>
<dbReference type="EMBL" id="JBCLYO010000032">
    <property type="protein sequence ID" value="KAL0076199.1"/>
    <property type="molecule type" value="Genomic_DNA"/>
</dbReference>
<comment type="caution">
    <text evidence="13">The sequence shown here is derived from an EMBL/GenBank/DDBJ whole genome shotgun (WGS) entry which is preliminary data.</text>
</comment>
<dbReference type="SUPFAM" id="SSF53187">
    <property type="entry name" value="Zn-dependent exopeptidases"/>
    <property type="match status" value="1"/>
</dbReference>
<dbReference type="Pfam" id="PF02225">
    <property type="entry name" value="PA"/>
    <property type="match status" value="1"/>
</dbReference>
<feature type="signal peptide" evidence="10">
    <location>
        <begin position="1"/>
        <end position="19"/>
    </location>
</feature>
<organism evidence="13 14">
    <name type="scientific">Phycomyces blakesleeanus</name>
    <dbReference type="NCBI Taxonomy" id="4837"/>
    <lineage>
        <taxon>Eukaryota</taxon>
        <taxon>Fungi</taxon>
        <taxon>Fungi incertae sedis</taxon>
        <taxon>Mucoromycota</taxon>
        <taxon>Mucoromycotina</taxon>
        <taxon>Mucoromycetes</taxon>
        <taxon>Mucorales</taxon>
        <taxon>Phycomycetaceae</taxon>
        <taxon>Phycomyces</taxon>
    </lineage>
</organism>
<evidence type="ECO:0000256" key="2">
    <source>
        <dbReference type="ARBA" id="ARBA00005634"/>
    </source>
</evidence>
<evidence type="ECO:0000256" key="6">
    <source>
        <dbReference type="ARBA" id="ARBA00022723"/>
    </source>
</evidence>
<feature type="domain" description="PA" evidence="11">
    <location>
        <begin position="144"/>
        <end position="226"/>
    </location>
</feature>
<evidence type="ECO:0000256" key="8">
    <source>
        <dbReference type="ARBA" id="ARBA00022801"/>
    </source>
</evidence>
<keyword evidence="8 10" id="KW-0378">Hydrolase</keyword>
<dbReference type="PANTHER" id="PTHR12147">
    <property type="entry name" value="METALLOPEPTIDASE M28 FAMILY MEMBER"/>
    <property type="match status" value="1"/>
</dbReference>
<evidence type="ECO:0000259" key="12">
    <source>
        <dbReference type="Pfam" id="PF04389"/>
    </source>
</evidence>
<comment type="similarity">
    <text evidence="2">Belongs to the peptidase M28 family. M28B subfamily.</text>
</comment>
<sequence length="519" mass="56180">MRLFTVVSITTGLIVLTQALPAQVAFQDLTGSNPNPLLVSSLSRQLQQNLTIEGLLRHSHKLQKIADKNHHTRVFGSGGHNDTLSYIASSVLEQGYHTWLEPMVLNFTQTLHQSASVIFPPTPEPILNVRLMTFTTSTPVSGATGSLVRIGGLACDEIDQDLGGKIALVQRGECTFGAKAYWAGQAGASALLIYNTEPGSLSGTLGQDYESGAPTGGISREDGERLIRLLDEPWHPDVVLTVRLVEKREARLTYNVIAETKGGDKSNIIVIGAHSDSVAAGPGINDNGSGTAALLELAYLFRNEKPVNAVRFCWWTAEEYGLLGAKHHVDNLTKEEQKDIALYLNFDMIGSPNYYNGIYDGDGSDSPMAGPPGSAAIEKLFQDFFESKDEAHDPSEFDGRSDYGPFVASIYFFAAGIPSGGLFTGAEVPKTEEQAKKYGGEAGVAYDSCYHESCDDINNLNHHAFLLHARGLAHALAVYSQSTESIDKERQAPLAQNSVDSFDLEKIWPSNTKKGTLAM</sequence>
<keyword evidence="6 10" id="KW-0479">Metal-binding</keyword>
<evidence type="ECO:0000256" key="7">
    <source>
        <dbReference type="ARBA" id="ARBA00022729"/>
    </source>
</evidence>